<feature type="signal peptide" evidence="12">
    <location>
        <begin position="1"/>
        <end position="19"/>
    </location>
</feature>
<evidence type="ECO:0000259" key="14">
    <source>
        <dbReference type="Pfam" id="PF07715"/>
    </source>
</evidence>
<keyword evidence="7 10" id="KW-0472">Membrane</keyword>
<sequence>MLRTLLFGLILTIPSMLLAQENERASVSGYITDSETGETLISANIALIEINKGMASNTLGYYSLTNVQPGTYTLICSYVGYQQFRQEVTLEAGQNLRLDVELQPESLELDEIEVRSRAEEEEQKNIGRQQIKTEMIKELPSVFEADVFRSIQQLPGVKAASDFSSGLYIRGGSPDQTLILLDRTTVYNPSHFFGFFSTFNPDAIKDVRLYKGGYPAEFGGRLGSVLTIYNKDGNRNETAGSVTAGMLASRVSVEGPYSKGSWMFAARRSTLEPLLAGLRQTTDNVPSKFYFYDFNGKVNFDATDSDKFSLAFYAGQDRVTFPFGDDAEFGLDYGNQTLSGNWTHIFSERLFSNFVFTGSRYFNFPNFELGGTEFTRTNNIYDFSIKADLEYLPGNNHLIKTGIWAGNFTFKFKDTFDGSETFSSRIQNQYASFYVQDEWTPNERWIFTPGIRFNYFSDGDFFRVEPRFSLEYRPADRIRLQAAYGRYNQFLTLISNEAFSGFDIWLTSAEGVDPAFGDQFVLGAKTIPFEGYGLDVELYYRSMEDLFELDPFLPDVAGLLYEDMFRFGTGYAYGAEVFFERRMGRFTGFIGYTLGYTWRKFPGFNYEIGNEEQAARFYPPKYDRRHDINVVANYQLSNRWKATASFNFATGQAYTQVLGRYIQHDLPVTNENRNVFTVGKVNASRLPNYHRMDVSFARKGTFFGMGDAEWQFQLINVYSRRNVWFYSFDFDENPVERNDVTLLPILPSISYTVNF</sequence>
<keyword evidence="4 10" id="KW-0812">Transmembrane</keyword>
<evidence type="ECO:0000256" key="10">
    <source>
        <dbReference type="PROSITE-ProRule" id="PRU01360"/>
    </source>
</evidence>
<keyword evidence="2 10" id="KW-0813">Transport</keyword>
<evidence type="ECO:0000256" key="12">
    <source>
        <dbReference type="SAM" id="SignalP"/>
    </source>
</evidence>
<dbReference type="SUPFAM" id="SSF56935">
    <property type="entry name" value="Porins"/>
    <property type="match status" value="1"/>
</dbReference>
<dbReference type="Pfam" id="PF13715">
    <property type="entry name" value="CarbopepD_reg_2"/>
    <property type="match status" value="1"/>
</dbReference>
<dbReference type="Gene3D" id="2.40.170.20">
    <property type="entry name" value="TonB-dependent receptor, beta-barrel domain"/>
    <property type="match status" value="1"/>
</dbReference>
<evidence type="ECO:0000256" key="4">
    <source>
        <dbReference type="ARBA" id="ARBA00022692"/>
    </source>
</evidence>
<dbReference type="InterPro" id="IPR037066">
    <property type="entry name" value="Plug_dom_sf"/>
</dbReference>
<accession>A0A521FNQ5</accession>
<evidence type="ECO:0000256" key="3">
    <source>
        <dbReference type="ARBA" id="ARBA00022452"/>
    </source>
</evidence>
<evidence type="ECO:0000256" key="11">
    <source>
        <dbReference type="RuleBase" id="RU003357"/>
    </source>
</evidence>
<dbReference type="GO" id="GO:0009279">
    <property type="term" value="C:cell outer membrane"/>
    <property type="evidence" value="ECO:0007669"/>
    <property type="project" value="UniProtKB-SubCell"/>
</dbReference>
<dbReference type="Pfam" id="PF07715">
    <property type="entry name" value="Plug"/>
    <property type="match status" value="1"/>
</dbReference>
<evidence type="ECO:0000256" key="1">
    <source>
        <dbReference type="ARBA" id="ARBA00004571"/>
    </source>
</evidence>
<evidence type="ECO:0000313" key="16">
    <source>
        <dbReference type="Proteomes" id="UP000317557"/>
    </source>
</evidence>
<protein>
    <submittedName>
        <fullName evidence="15">TonB-dependent Receptor Plug Domain</fullName>
    </submittedName>
</protein>
<keyword evidence="6 11" id="KW-0798">TonB box</keyword>
<comment type="similarity">
    <text evidence="10 11">Belongs to the TonB-dependent receptor family.</text>
</comment>
<dbReference type="RefSeq" id="WP_246075364.1">
    <property type="nucleotide sequence ID" value="NZ_FXTP01000027.1"/>
</dbReference>
<dbReference type="InterPro" id="IPR036942">
    <property type="entry name" value="Beta-barrel_TonB_sf"/>
</dbReference>
<dbReference type="AlphaFoldDB" id="A0A521FNQ5"/>
<dbReference type="GO" id="GO:0015344">
    <property type="term" value="F:siderophore uptake transmembrane transporter activity"/>
    <property type="evidence" value="ECO:0007669"/>
    <property type="project" value="TreeGrafter"/>
</dbReference>
<keyword evidence="16" id="KW-1185">Reference proteome</keyword>
<feature type="domain" description="TonB-dependent receptor plug" evidence="14">
    <location>
        <begin position="131"/>
        <end position="220"/>
    </location>
</feature>
<gene>
    <name evidence="15" type="ORF">SAMN06265219_1273</name>
</gene>
<evidence type="ECO:0000256" key="6">
    <source>
        <dbReference type="ARBA" id="ARBA00023077"/>
    </source>
</evidence>
<dbReference type="Proteomes" id="UP000317557">
    <property type="component" value="Unassembled WGS sequence"/>
</dbReference>
<dbReference type="InterPro" id="IPR012910">
    <property type="entry name" value="Plug_dom"/>
</dbReference>
<keyword evidence="3 10" id="KW-1134">Transmembrane beta strand</keyword>
<dbReference type="Pfam" id="PF00593">
    <property type="entry name" value="TonB_dep_Rec_b-barrel"/>
    <property type="match status" value="1"/>
</dbReference>
<dbReference type="InterPro" id="IPR039426">
    <property type="entry name" value="TonB-dep_rcpt-like"/>
</dbReference>
<dbReference type="PANTHER" id="PTHR30069">
    <property type="entry name" value="TONB-DEPENDENT OUTER MEMBRANE RECEPTOR"/>
    <property type="match status" value="1"/>
</dbReference>
<feature type="chain" id="PRO_5022208627" evidence="12">
    <location>
        <begin position="20"/>
        <end position="755"/>
    </location>
</feature>
<evidence type="ECO:0000256" key="2">
    <source>
        <dbReference type="ARBA" id="ARBA00022448"/>
    </source>
</evidence>
<dbReference type="Gene3D" id="2.170.130.10">
    <property type="entry name" value="TonB-dependent receptor, plug domain"/>
    <property type="match status" value="1"/>
</dbReference>
<keyword evidence="5 12" id="KW-0732">Signal</keyword>
<evidence type="ECO:0000256" key="8">
    <source>
        <dbReference type="ARBA" id="ARBA00023170"/>
    </source>
</evidence>
<keyword evidence="8 15" id="KW-0675">Receptor</keyword>
<dbReference type="EMBL" id="FXTP01000027">
    <property type="protein sequence ID" value="SMO97769.1"/>
    <property type="molecule type" value="Genomic_DNA"/>
</dbReference>
<evidence type="ECO:0000256" key="9">
    <source>
        <dbReference type="ARBA" id="ARBA00023237"/>
    </source>
</evidence>
<dbReference type="Gene3D" id="2.60.40.1120">
    <property type="entry name" value="Carboxypeptidase-like, regulatory domain"/>
    <property type="match status" value="1"/>
</dbReference>
<dbReference type="InterPro" id="IPR000531">
    <property type="entry name" value="Beta-barrel_TonB"/>
</dbReference>
<proteinExistence type="inferred from homology"/>
<name>A0A521FNQ5_9BACT</name>
<feature type="domain" description="TonB-dependent receptor-like beta-barrel" evidence="13">
    <location>
        <begin position="284"/>
        <end position="696"/>
    </location>
</feature>
<comment type="subcellular location">
    <subcellularLocation>
        <location evidence="1 10">Cell outer membrane</location>
        <topology evidence="1 10">Multi-pass membrane protein</topology>
    </subcellularLocation>
</comment>
<organism evidence="15 16">
    <name type="scientific">Gracilimonas mengyeensis</name>
    <dbReference type="NCBI Taxonomy" id="1302730"/>
    <lineage>
        <taxon>Bacteria</taxon>
        <taxon>Pseudomonadati</taxon>
        <taxon>Balneolota</taxon>
        <taxon>Balneolia</taxon>
        <taxon>Balneolales</taxon>
        <taxon>Balneolaceae</taxon>
        <taxon>Gracilimonas</taxon>
    </lineage>
</organism>
<dbReference type="PROSITE" id="PS52016">
    <property type="entry name" value="TONB_DEPENDENT_REC_3"/>
    <property type="match status" value="1"/>
</dbReference>
<evidence type="ECO:0000256" key="7">
    <source>
        <dbReference type="ARBA" id="ARBA00023136"/>
    </source>
</evidence>
<dbReference type="SUPFAM" id="SSF49464">
    <property type="entry name" value="Carboxypeptidase regulatory domain-like"/>
    <property type="match status" value="1"/>
</dbReference>
<evidence type="ECO:0000256" key="5">
    <source>
        <dbReference type="ARBA" id="ARBA00022729"/>
    </source>
</evidence>
<keyword evidence="9 10" id="KW-0998">Cell outer membrane</keyword>
<dbReference type="InterPro" id="IPR008969">
    <property type="entry name" value="CarboxyPept-like_regulatory"/>
</dbReference>
<reference evidence="15 16" key="1">
    <citation type="submission" date="2017-05" db="EMBL/GenBank/DDBJ databases">
        <authorList>
            <person name="Varghese N."/>
            <person name="Submissions S."/>
        </authorList>
    </citation>
    <scope>NUCLEOTIDE SEQUENCE [LARGE SCALE GENOMIC DNA]</scope>
    <source>
        <strain evidence="15 16">DSM 21985</strain>
    </source>
</reference>
<evidence type="ECO:0000259" key="13">
    <source>
        <dbReference type="Pfam" id="PF00593"/>
    </source>
</evidence>
<evidence type="ECO:0000313" key="15">
    <source>
        <dbReference type="EMBL" id="SMO97769.1"/>
    </source>
</evidence>
<dbReference type="PANTHER" id="PTHR30069:SF29">
    <property type="entry name" value="HEMOGLOBIN AND HEMOGLOBIN-HAPTOGLOBIN-BINDING PROTEIN 1-RELATED"/>
    <property type="match status" value="1"/>
</dbReference>
<dbReference type="GO" id="GO:0044718">
    <property type="term" value="P:siderophore transmembrane transport"/>
    <property type="evidence" value="ECO:0007669"/>
    <property type="project" value="TreeGrafter"/>
</dbReference>